<dbReference type="InterPro" id="IPR042001">
    <property type="entry name" value="Sortase_F"/>
</dbReference>
<dbReference type="OrthoDB" id="525039at2"/>
<evidence type="ECO:0000256" key="1">
    <source>
        <dbReference type="ARBA" id="ARBA00022801"/>
    </source>
</evidence>
<sequence length="249" mass="25959">MIHWLRHPGSRLVRTRRRRLLRRSIAGVAFGAAILGGGGLLWWRSTAPPPDSGTLVASAEGPAEATGTSASTRPGVAPAGAASDDLLTSRPGRLADLDSGAIRPPVRLSEPTTGIDAAVVPAGVDPETRALEVPANATTVVWWAAGAEPGAGRGTVVLAAHVDYDGREGVFFRLDLIRIGDVVTVTDDAGSAHRYRVVTRRHVAKAALADTDVFRADGANRLALITCGGGFDTATHSYLDNLIVLAEPI</sequence>
<keyword evidence="5" id="KW-1185">Reference proteome</keyword>
<dbReference type="EMBL" id="CP002299">
    <property type="protein sequence ID" value="ADP84601.1"/>
    <property type="molecule type" value="Genomic_DNA"/>
</dbReference>
<dbReference type="Proteomes" id="UP000002484">
    <property type="component" value="Chromosome"/>
</dbReference>
<keyword evidence="3" id="KW-0472">Membrane</keyword>
<dbReference type="InterPro" id="IPR023365">
    <property type="entry name" value="Sortase_dom-sf"/>
</dbReference>
<organism evidence="4 5">
    <name type="scientific">Pseudofrankia inefficax (strain DSM 45817 / CECT 9037 / DDB 130130 / EuI1c)</name>
    <name type="common">Frankia inefficax</name>
    <dbReference type="NCBI Taxonomy" id="298654"/>
    <lineage>
        <taxon>Bacteria</taxon>
        <taxon>Bacillati</taxon>
        <taxon>Actinomycetota</taxon>
        <taxon>Actinomycetes</taxon>
        <taxon>Frankiales</taxon>
        <taxon>Frankiaceae</taxon>
        <taxon>Pseudofrankia</taxon>
    </lineage>
</organism>
<dbReference type="InterPro" id="IPR005754">
    <property type="entry name" value="Sortase"/>
</dbReference>
<keyword evidence="3" id="KW-1133">Transmembrane helix</keyword>
<dbReference type="Pfam" id="PF04203">
    <property type="entry name" value="Sortase"/>
    <property type="match status" value="1"/>
</dbReference>
<dbReference type="GO" id="GO:0016787">
    <property type="term" value="F:hydrolase activity"/>
    <property type="evidence" value="ECO:0007669"/>
    <property type="project" value="UniProtKB-KW"/>
</dbReference>
<keyword evidence="1" id="KW-0378">Hydrolase</keyword>
<proteinExistence type="predicted"/>
<feature type="region of interest" description="Disordered" evidence="2">
    <location>
        <begin position="51"/>
        <end position="89"/>
    </location>
</feature>
<evidence type="ECO:0000313" key="5">
    <source>
        <dbReference type="Proteomes" id="UP000002484"/>
    </source>
</evidence>
<dbReference type="SUPFAM" id="SSF63817">
    <property type="entry name" value="Sortase"/>
    <property type="match status" value="1"/>
</dbReference>
<feature type="transmembrane region" description="Helical" evidence="3">
    <location>
        <begin position="20"/>
        <end position="43"/>
    </location>
</feature>
<dbReference type="InParanoid" id="E3J9U8"/>
<dbReference type="eggNOG" id="COG3764">
    <property type="taxonomic scope" value="Bacteria"/>
</dbReference>
<dbReference type="KEGG" id="fri:FraEuI1c_6631"/>
<dbReference type="CDD" id="cd05829">
    <property type="entry name" value="Sortase_F"/>
    <property type="match status" value="1"/>
</dbReference>
<keyword evidence="3" id="KW-0812">Transmembrane</keyword>
<evidence type="ECO:0000313" key="4">
    <source>
        <dbReference type="EMBL" id="ADP84601.1"/>
    </source>
</evidence>
<protein>
    <submittedName>
        <fullName evidence="4">Peptidase C60 sortase A and B</fullName>
    </submittedName>
</protein>
<accession>E3J9U8</accession>
<name>E3J9U8_PSEI1</name>
<dbReference type="RefSeq" id="WP_013427712.1">
    <property type="nucleotide sequence ID" value="NC_014666.1"/>
</dbReference>
<gene>
    <name evidence="4" type="ordered locus">FraEuI1c_6631</name>
</gene>
<dbReference type="Gene3D" id="2.40.260.10">
    <property type="entry name" value="Sortase"/>
    <property type="match status" value="1"/>
</dbReference>
<dbReference type="AlphaFoldDB" id="E3J9U8"/>
<evidence type="ECO:0000256" key="3">
    <source>
        <dbReference type="SAM" id="Phobius"/>
    </source>
</evidence>
<reference evidence="4 5" key="1">
    <citation type="submission" date="2010-10" db="EMBL/GenBank/DDBJ databases">
        <title>Complete sequence of Frankia sp. EuI1c.</title>
        <authorList>
            <consortium name="US DOE Joint Genome Institute"/>
            <person name="Lucas S."/>
            <person name="Copeland A."/>
            <person name="Lapidus A."/>
            <person name="Cheng J.-F."/>
            <person name="Bruce D."/>
            <person name="Goodwin L."/>
            <person name="Pitluck S."/>
            <person name="Chertkov O."/>
            <person name="Detter J.C."/>
            <person name="Han C."/>
            <person name="Tapia R."/>
            <person name="Land M."/>
            <person name="Hauser L."/>
            <person name="Jeffries C."/>
            <person name="Kyrpides N."/>
            <person name="Ivanova N."/>
            <person name="Mikhailova N."/>
            <person name="Beauchemin N."/>
            <person name="Sen A."/>
            <person name="Sur S.A."/>
            <person name="Gtari M."/>
            <person name="Wall L."/>
            <person name="Tisa L."/>
            <person name="Woyke T."/>
        </authorList>
    </citation>
    <scope>NUCLEOTIDE SEQUENCE [LARGE SCALE GENOMIC DNA]</scope>
    <source>
        <strain evidence="5">DSM 45817 / CECT 9037 / EuI1c</strain>
    </source>
</reference>
<dbReference type="HOGENOM" id="CLU_062592_3_1_11"/>
<evidence type="ECO:0000256" key="2">
    <source>
        <dbReference type="SAM" id="MobiDB-lite"/>
    </source>
</evidence>
<dbReference type="STRING" id="298654.FraEuI1c_6631"/>